<evidence type="ECO:0000313" key="14">
    <source>
        <dbReference type="EMBL" id="SCX79544.1"/>
    </source>
</evidence>
<organism evidence="14 15">
    <name type="scientific">Desulfoluna spongiiphila</name>
    <dbReference type="NCBI Taxonomy" id="419481"/>
    <lineage>
        <taxon>Bacteria</taxon>
        <taxon>Pseudomonadati</taxon>
        <taxon>Thermodesulfobacteriota</taxon>
        <taxon>Desulfobacteria</taxon>
        <taxon>Desulfobacterales</taxon>
        <taxon>Desulfolunaceae</taxon>
        <taxon>Desulfoluna</taxon>
    </lineage>
</organism>
<dbReference type="InterPro" id="IPR003660">
    <property type="entry name" value="HAMP_dom"/>
</dbReference>
<evidence type="ECO:0000256" key="4">
    <source>
        <dbReference type="ARBA" id="ARBA00022692"/>
    </source>
</evidence>
<dbReference type="EMBL" id="FMUX01000001">
    <property type="protein sequence ID" value="SCX79544.1"/>
    <property type="molecule type" value="Genomic_DNA"/>
</dbReference>
<keyword evidence="6 10" id="KW-0472">Membrane</keyword>
<keyword evidence="3" id="KW-0997">Cell inner membrane</keyword>
<keyword evidence="4 10" id="KW-0812">Transmembrane</keyword>
<comment type="similarity">
    <text evidence="8">Belongs to the methyl-accepting chemotaxis (MCP) protein family.</text>
</comment>
<dbReference type="AlphaFoldDB" id="A0A1G5ANU9"/>
<proteinExistence type="inferred from homology"/>
<dbReference type="InterPro" id="IPR000727">
    <property type="entry name" value="T_SNARE_dom"/>
</dbReference>
<dbReference type="Pfam" id="PF00015">
    <property type="entry name" value="MCPsignal"/>
    <property type="match status" value="1"/>
</dbReference>
<keyword evidence="5 10" id="KW-1133">Transmembrane helix</keyword>
<dbReference type="PANTHER" id="PTHR32089:SF112">
    <property type="entry name" value="LYSOZYME-LIKE PROTEIN-RELATED"/>
    <property type="match status" value="1"/>
</dbReference>
<evidence type="ECO:0000256" key="2">
    <source>
        <dbReference type="ARBA" id="ARBA00022475"/>
    </source>
</evidence>
<dbReference type="GO" id="GO:0006935">
    <property type="term" value="P:chemotaxis"/>
    <property type="evidence" value="ECO:0007669"/>
    <property type="project" value="InterPro"/>
</dbReference>
<evidence type="ECO:0000259" key="11">
    <source>
        <dbReference type="PROSITE" id="PS50111"/>
    </source>
</evidence>
<evidence type="ECO:0000256" key="1">
    <source>
        <dbReference type="ARBA" id="ARBA00004429"/>
    </source>
</evidence>
<gene>
    <name evidence="14" type="ORF">SAMN05216233_101343</name>
</gene>
<keyword evidence="2" id="KW-1003">Cell membrane</keyword>
<evidence type="ECO:0000256" key="3">
    <source>
        <dbReference type="ARBA" id="ARBA00022519"/>
    </source>
</evidence>
<reference evidence="14 15" key="1">
    <citation type="submission" date="2016-10" db="EMBL/GenBank/DDBJ databases">
        <authorList>
            <person name="de Groot N.N."/>
        </authorList>
    </citation>
    <scope>NUCLEOTIDE SEQUENCE [LARGE SCALE GENOMIC DNA]</scope>
    <source>
        <strain evidence="14 15">AA1</strain>
    </source>
</reference>
<feature type="domain" description="T-SNARE coiled-coil homology" evidence="12">
    <location>
        <begin position="635"/>
        <end position="697"/>
    </location>
</feature>
<dbReference type="Pfam" id="PF17200">
    <property type="entry name" value="sCache_2"/>
    <property type="match status" value="1"/>
</dbReference>
<name>A0A1G5ANU9_9BACT</name>
<dbReference type="SUPFAM" id="SSF58104">
    <property type="entry name" value="Methyl-accepting chemotaxis protein (MCP) signaling domain"/>
    <property type="match status" value="1"/>
</dbReference>
<dbReference type="PANTHER" id="PTHR32089">
    <property type="entry name" value="METHYL-ACCEPTING CHEMOTAXIS PROTEIN MCPB"/>
    <property type="match status" value="1"/>
</dbReference>
<sequence>MTLELDAELKGLISKQVYYAKEGKPEQFETLDTGLGTVESMLDELRRVSGDTDAVKQLDTGRELYEKNLSTLKAAKEKKTELRGHLLKTAAQVKATTMEESRRIGETTRGEVLENSNYYLKKTAFASVRNLVDVAHDAVAAMYGASRSRKEALSVVRKMHFEGSNYFFVMQPDFTLVAHGADRSLEGMDFSVIRDKKSGKTFMIDVVNGAVKDGSSVTEYYWTKPGMGKAVFPKVTVARYFKPWDLVICAGVYVDDIETAGRELGGVIENGFTRLEQIGRVNDALVDARLGALYYLAFHTDPATVNAALEGLMEMEASTDAIRASAAEYRDTWDDYVARDEHEMATGDDARGLIEQASETMHTMAGRSKTAFVESASSGKTVIVLFIVIGSLLAVGAALFLIVSITRPLKQASTMLRDIAEGDGDLTQRLTVASRDELGDMAHWFNIFVEKLQQMIREIAGNSETLSVSSTGLTGLAGRMAQGSEASSSKSHTVAAASEQMSSNMEDVARETEHSAGNINTMASATEEMTSTIGEISRNSESARTITGEAVNQARRAKEKVGDLGDAALAIGKVTETIGEISEQINLLALNATIEAARAGDAGKGFAVVADEIKELAKQTAVSNQEVKERIGGVQASTEETVTEIDAITEVIDQVNQIVITIAAAIEEQSVTTAEISGNINQASSGIQTVSDKILESTGVSRDMAREIADVNTTAGEMTDVSAQVRSNAAELQGLADQLTSLVGRFRV</sequence>
<dbReference type="GO" id="GO:0004888">
    <property type="term" value="F:transmembrane signaling receptor activity"/>
    <property type="evidence" value="ECO:0007669"/>
    <property type="project" value="InterPro"/>
</dbReference>
<protein>
    <submittedName>
        <fullName evidence="14">Methyl-accepting chemotaxis protein</fullName>
    </submittedName>
</protein>
<dbReference type="SMART" id="SM01049">
    <property type="entry name" value="Cache_2"/>
    <property type="match status" value="1"/>
</dbReference>
<dbReference type="CDD" id="cd06225">
    <property type="entry name" value="HAMP"/>
    <property type="match status" value="1"/>
</dbReference>
<dbReference type="SMART" id="SM00283">
    <property type="entry name" value="MA"/>
    <property type="match status" value="1"/>
</dbReference>
<dbReference type="Pfam" id="PF00672">
    <property type="entry name" value="HAMP"/>
    <property type="match status" value="1"/>
</dbReference>
<dbReference type="Gene3D" id="3.30.450.20">
    <property type="entry name" value="PAS domain"/>
    <property type="match status" value="1"/>
</dbReference>
<dbReference type="Gene3D" id="1.10.8.500">
    <property type="entry name" value="HAMP domain in histidine kinase"/>
    <property type="match status" value="1"/>
</dbReference>
<evidence type="ECO:0000256" key="8">
    <source>
        <dbReference type="ARBA" id="ARBA00029447"/>
    </source>
</evidence>
<comment type="subcellular location">
    <subcellularLocation>
        <location evidence="1">Cell inner membrane</location>
        <topology evidence="1">Multi-pass membrane protein</topology>
    </subcellularLocation>
</comment>
<dbReference type="GO" id="GO:0007165">
    <property type="term" value="P:signal transduction"/>
    <property type="evidence" value="ECO:0007669"/>
    <property type="project" value="UniProtKB-KW"/>
</dbReference>
<evidence type="ECO:0000256" key="10">
    <source>
        <dbReference type="SAM" id="Phobius"/>
    </source>
</evidence>
<dbReference type="PROSITE" id="PS50885">
    <property type="entry name" value="HAMP"/>
    <property type="match status" value="1"/>
</dbReference>
<evidence type="ECO:0000256" key="7">
    <source>
        <dbReference type="ARBA" id="ARBA00023224"/>
    </source>
</evidence>
<feature type="domain" description="HAMP" evidence="13">
    <location>
        <begin position="403"/>
        <end position="457"/>
    </location>
</feature>
<evidence type="ECO:0000313" key="15">
    <source>
        <dbReference type="Proteomes" id="UP000198870"/>
    </source>
</evidence>
<dbReference type="Proteomes" id="UP000198870">
    <property type="component" value="Unassembled WGS sequence"/>
</dbReference>
<dbReference type="Gene3D" id="1.10.287.950">
    <property type="entry name" value="Methyl-accepting chemotaxis protein"/>
    <property type="match status" value="1"/>
</dbReference>
<evidence type="ECO:0000256" key="5">
    <source>
        <dbReference type="ARBA" id="ARBA00022989"/>
    </source>
</evidence>
<feature type="transmembrane region" description="Helical" evidence="10">
    <location>
        <begin position="382"/>
        <end position="405"/>
    </location>
</feature>
<dbReference type="InterPro" id="IPR004089">
    <property type="entry name" value="MCPsignal_dom"/>
</dbReference>
<accession>A0A1G5ANU9</accession>
<evidence type="ECO:0000256" key="9">
    <source>
        <dbReference type="PROSITE-ProRule" id="PRU00284"/>
    </source>
</evidence>
<dbReference type="PROSITE" id="PS50111">
    <property type="entry name" value="CHEMOTAXIS_TRANSDUC_2"/>
    <property type="match status" value="1"/>
</dbReference>
<dbReference type="PROSITE" id="PS50192">
    <property type="entry name" value="T_SNARE"/>
    <property type="match status" value="1"/>
</dbReference>
<dbReference type="SMART" id="SM00304">
    <property type="entry name" value="HAMP"/>
    <property type="match status" value="1"/>
</dbReference>
<dbReference type="GO" id="GO:0005886">
    <property type="term" value="C:plasma membrane"/>
    <property type="evidence" value="ECO:0007669"/>
    <property type="project" value="UniProtKB-SubCell"/>
</dbReference>
<evidence type="ECO:0000259" key="12">
    <source>
        <dbReference type="PROSITE" id="PS50192"/>
    </source>
</evidence>
<evidence type="ECO:0000256" key="6">
    <source>
        <dbReference type="ARBA" id="ARBA00023136"/>
    </source>
</evidence>
<feature type="domain" description="Methyl-accepting transducer" evidence="11">
    <location>
        <begin position="483"/>
        <end position="712"/>
    </location>
</feature>
<dbReference type="InterPro" id="IPR004090">
    <property type="entry name" value="Chemotax_Me-accpt_rcpt"/>
</dbReference>
<keyword evidence="7 9" id="KW-0807">Transducer</keyword>
<dbReference type="InterPro" id="IPR033480">
    <property type="entry name" value="sCache_2"/>
</dbReference>
<dbReference type="PRINTS" id="PR00260">
    <property type="entry name" value="CHEMTRNSDUCR"/>
</dbReference>
<dbReference type="STRING" id="419481.SAMN05216233_101343"/>
<evidence type="ECO:0000259" key="13">
    <source>
        <dbReference type="PROSITE" id="PS50885"/>
    </source>
</evidence>
<keyword evidence="15" id="KW-1185">Reference proteome</keyword>